<dbReference type="KEGG" id="rama:IDM48_08350"/>
<reference evidence="2 3" key="1">
    <citation type="submission" date="2020-09" db="EMBL/GenBank/DDBJ databases">
        <title>Investigation of environmental microbe.</title>
        <authorList>
            <person name="Ou Y."/>
            <person name="Kang Q."/>
        </authorList>
    </citation>
    <scope>NUCLEOTIDE SEQUENCE [LARGE SCALE GENOMIC DNA]</scope>
    <source>
        <strain evidence="2 3">KJZ-9</strain>
    </source>
</reference>
<proteinExistence type="predicted"/>
<accession>A0A7H2BMZ9</accession>
<dbReference type="GO" id="GO:0004658">
    <property type="term" value="F:propionyl-CoA carboxylase activity"/>
    <property type="evidence" value="ECO:0007669"/>
    <property type="project" value="InterPro"/>
</dbReference>
<feature type="compositionally biased region" description="Basic and acidic residues" evidence="1">
    <location>
        <begin position="1"/>
        <end position="13"/>
    </location>
</feature>
<organism evidence="2 3">
    <name type="scientific">Rothia amarae</name>
    <dbReference type="NCBI Taxonomy" id="169480"/>
    <lineage>
        <taxon>Bacteria</taxon>
        <taxon>Bacillati</taxon>
        <taxon>Actinomycetota</taxon>
        <taxon>Actinomycetes</taxon>
        <taxon>Micrococcales</taxon>
        <taxon>Micrococcaceae</taxon>
        <taxon>Rothia</taxon>
    </lineage>
</organism>
<dbReference type="Proteomes" id="UP000516421">
    <property type="component" value="Chromosome"/>
</dbReference>
<dbReference type="InterPro" id="IPR032716">
    <property type="entry name" value="ACC_epsilon"/>
</dbReference>
<evidence type="ECO:0000256" key="1">
    <source>
        <dbReference type="SAM" id="MobiDB-lite"/>
    </source>
</evidence>
<dbReference type="AlphaFoldDB" id="A0A7H2BMZ9"/>
<name>A0A7H2BMZ9_9MICC</name>
<gene>
    <name evidence="2" type="ORF">IDM48_08350</name>
</gene>
<sequence length="126" mass="13841">MPFGNRERTKAEKLSGAPRHKGEPQQGISDKKTSVDTSEVAFSGIDESRPSNTAQDNQQPFITVLQGNPTDEEIAALTAVVSAMAAQNTHDEYSALALWQRQLNRGQRLGDLLRPGPGSWRRARPM</sequence>
<dbReference type="GO" id="GO:0003989">
    <property type="term" value="F:acetyl-CoA carboxylase activity"/>
    <property type="evidence" value="ECO:0007669"/>
    <property type="project" value="InterPro"/>
</dbReference>
<keyword evidence="3" id="KW-1185">Reference proteome</keyword>
<dbReference type="Pfam" id="PF13822">
    <property type="entry name" value="ACC_epsilon"/>
    <property type="match status" value="1"/>
</dbReference>
<dbReference type="EMBL" id="CP061538">
    <property type="protein sequence ID" value="QNV41045.1"/>
    <property type="molecule type" value="Genomic_DNA"/>
</dbReference>
<feature type="region of interest" description="Disordered" evidence="1">
    <location>
        <begin position="1"/>
        <end position="38"/>
    </location>
</feature>
<evidence type="ECO:0000313" key="2">
    <source>
        <dbReference type="EMBL" id="QNV41045.1"/>
    </source>
</evidence>
<protein>
    <submittedName>
        <fullName evidence="2">Acyl-CoA carboxylase subunit epsilon</fullName>
    </submittedName>
</protein>
<evidence type="ECO:0000313" key="3">
    <source>
        <dbReference type="Proteomes" id="UP000516421"/>
    </source>
</evidence>